<accession>A0A7H0XFW6</accession>
<sequence length="98" mass="11294">MGVDYRGAIVLGYTYSEAEHIATSKDCDRDDLDLEQYGPYYDADCTDSIFGECMVRSSTYHYASFDTEDLDNSYKVRADEMEEEFGIRPEMYIMAQGF</sequence>
<reference evidence="1 2" key="1">
    <citation type="submission" date="2020-07" db="EMBL/GenBank/DDBJ databases">
        <authorList>
            <person name="Martino G."/>
            <person name="Holtappels D."/>
            <person name="Wagemans J."/>
            <person name="Lavigne R."/>
            <person name="Turina M."/>
            <person name="Ciuffo M."/>
        </authorList>
    </citation>
    <scope>NUCLEOTIDE SEQUENCE [LARGE SCALE GENOMIC DNA]</scope>
</reference>
<evidence type="ECO:0000313" key="2">
    <source>
        <dbReference type="Proteomes" id="UP000516415"/>
    </source>
</evidence>
<evidence type="ECO:0000313" key="1">
    <source>
        <dbReference type="EMBL" id="QNR53906.1"/>
    </source>
</evidence>
<keyword evidence="2" id="KW-1185">Reference proteome</keyword>
<proteinExistence type="predicted"/>
<protein>
    <submittedName>
        <fullName evidence="1">Uncharacterized protein</fullName>
    </submittedName>
</protein>
<organism evidence="1 2">
    <name type="scientific">Pseudomonas phage phiK7A1</name>
    <dbReference type="NCBI Taxonomy" id="2759194"/>
    <lineage>
        <taxon>Viruses</taxon>
        <taxon>Duplodnaviria</taxon>
        <taxon>Heunggongvirae</taxon>
        <taxon>Uroviricota</taxon>
        <taxon>Caudoviricetes</taxon>
        <taxon>Vandenendeviridae</taxon>
        <taxon>Gorskivirinae</taxon>
        <taxon>Torinovirus</taxon>
        <taxon>Torinovirus K7A1</taxon>
    </lineage>
</organism>
<name>A0A7H0XFW6_9CAUD</name>
<dbReference type="EMBL" id="MT740307">
    <property type="protein sequence ID" value="QNR53906.1"/>
    <property type="molecule type" value="Genomic_DNA"/>
</dbReference>
<gene>
    <name evidence="1" type="ORF">phiK7A1_118</name>
</gene>
<dbReference type="Proteomes" id="UP000516415">
    <property type="component" value="Segment"/>
</dbReference>